<dbReference type="VEuPathDB" id="AmoebaDB:KM1_037690"/>
<comment type="caution">
    <text evidence="8">The sequence shown here is derived from an EMBL/GenBank/DDBJ whole genome shotgun (WGS) entry which is preliminary data.</text>
</comment>
<dbReference type="GO" id="GO:0006644">
    <property type="term" value="P:phospholipid metabolic process"/>
    <property type="evidence" value="ECO:0007669"/>
    <property type="project" value="InterPro"/>
</dbReference>
<evidence type="ECO:0000256" key="2">
    <source>
        <dbReference type="ARBA" id="ARBA00008816"/>
    </source>
</evidence>
<dbReference type="Pfam" id="PF01569">
    <property type="entry name" value="PAP2"/>
    <property type="match status" value="1"/>
</dbReference>
<dbReference type="VEuPathDB" id="AmoebaDB:EHI7A_043420"/>
<dbReference type="Proteomes" id="UP000078387">
    <property type="component" value="Unassembled WGS sequence"/>
</dbReference>
<evidence type="ECO:0000259" key="7">
    <source>
        <dbReference type="SMART" id="SM00014"/>
    </source>
</evidence>
<dbReference type="GO" id="GO:0046839">
    <property type="term" value="P:phospholipid dephosphorylation"/>
    <property type="evidence" value="ECO:0007669"/>
    <property type="project" value="TreeGrafter"/>
</dbReference>
<dbReference type="InterPro" id="IPR043216">
    <property type="entry name" value="PAP-like"/>
</dbReference>
<dbReference type="InterPro" id="IPR036938">
    <property type="entry name" value="PAP2/HPO_sf"/>
</dbReference>
<dbReference type="GO" id="GO:0016020">
    <property type="term" value="C:membrane"/>
    <property type="evidence" value="ECO:0007669"/>
    <property type="project" value="UniProtKB-SubCell"/>
</dbReference>
<comment type="similarity">
    <text evidence="2">Belongs to the PA-phosphatase related phosphoesterase family.</text>
</comment>
<dbReference type="InterPro" id="IPR000326">
    <property type="entry name" value="PAP2/HPO"/>
</dbReference>
<dbReference type="GO" id="GO:0008195">
    <property type="term" value="F:phosphatidate phosphatase activity"/>
    <property type="evidence" value="ECO:0007669"/>
    <property type="project" value="TreeGrafter"/>
</dbReference>
<keyword evidence="4 6" id="KW-1133">Transmembrane helix</keyword>
<dbReference type="EMBL" id="BDEQ01000001">
    <property type="protein sequence ID" value="GAT94275.1"/>
    <property type="molecule type" value="Genomic_DNA"/>
</dbReference>
<organism evidence="8 9">
    <name type="scientific">Entamoeba histolytica</name>
    <dbReference type="NCBI Taxonomy" id="5759"/>
    <lineage>
        <taxon>Eukaryota</taxon>
        <taxon>Amoebozoa</taxon>
        <taxon>Evosea</taxon>
        <taxon>Archamoebae</taxon>
        <taxon>Mastigamoebida</taxon>
        <taxon>Entamoebidae</taxon>
        <taxon>Entamoeba</taxon>
    </lineage>
</organism>
<dbReference type="VEuPathDB" id="AmoebaDB:EHI8A_042230"/>
<evidence type="ECO:0000313" key="9">
    <source>
        <dbReference type="Proteomes" id="UP000078387"/>
    </source>
</evidence>
<dbReference type="CDD" id="cd03390">
    <property type="entry name" value="PAP2_containing_1_like"/>
    <property type="match status" value="1"/>
</dbReference>
<dbReference type="SUPFAM" id="SSF48317">
    <property type="entry name" value="Acid phosphatase/Vanadium-dependent haloperoxidase"/>
    <property type="match status" value="1"/>
</dbReference>
<sequence>MWKEQWITFLKKRKIDIIITFIVFVLSKLFGLLPPFKMETPHNHPSYHYSKHENTFTRNMTITIDFFIPLICIILLCLKNHYISGLFNSILSFIFNDSLNGTITQLYKIFAGRPRPFYFNGCNPSLYTCTKSFPSGHSSFSMAGLLFLSLFLYFYFKKSNIHLNSLSSVFFCGLPSFLAIIIAVTRTRDHYHHFSDILGGSILGGFVAIISFFSTFQRFYTEEEDETVDYEIINNKTVLLEEE</sequence>
<feature type="domain" description="Phosphatidic acid phosphatase type 2/haloperoxidase" evidence="7">
    <location>
        <begin position="90"/>
        <end position="212"/>
    </location>
</feature>
<feature type="transmembrane region" description="Helical" evidence="6">
    <location>
        <begin position="168"/>
        <end position="185"/>
    </location>
</feature>
<evidence type="ECO:0000256" key="6">
    <source>
        <dbReference type="SAM" id="Phobius"/>
    </source>
</evidence>
<dbReference type="AlphaFoldDB" id="A0A5K1U4V3"/>
<name>A0A5K1U4V3_ENTHI</name>
<keyword evidence="3 6" id="KW-0812">Transmembrane</keyword>
<feature type="transmembrane region" description="Helical" evidence="6">
    <location>
        <begin position="197"/>
        <end position="216"/>
    </location>
</feature>
<dbReference type="OMA" id="TSMYLES"/>
<comment type="subcellular location">
    <subcellularLocation>
        <location evidence="1">Membrane</location>
        <topology evidence="1">Multi-pass membrane protein</topology>
    </subcellularLocation>
</comment>
<protein>
    <submittedName>
        <fullName evidence="8">Lipid phosphate phosphatase putative</fullName>
    </submittedName>
</protein>
<evidence type="ECO:0000313" key="8">
    <source>
        <dbReference type="EMBL" id="GAT94275.1"/>
    </source>
</evidence>
<dbReference type="Gene3D" id="1.20.144.10">
    <property type="entry name" value="Phosphatidic acid phosphatase type 2/haloperoxidase"/>
    <property type="match status" value="1"/>
</dbReference>
<dbReference type="SMART" id="SM00014">
    <property type="entry name" value="acidPPc"/>
    <property type="match status" value="1"/>
</dbReference>
<evidence type="ECO:0000256" key="3">
    <source>
        <dbReference type="ARBA" id="ARBA00022692"/>
    </source>
</evidence>
<evidence type="ECO:0000256" key="5">
    <source>
        <dbReference type="ARBA" id="ARBA00023136"/>
    </source>
</evidence>
<proteinExistence type="inferred from homology"/>
<dbReference type="VEuPathDB" id="AmoebaDB:EHI_124450"/>
<reference evidence="8 9" key="1">
    <citation type="submission" date="2016-05" db="EMBL/GenBank/DDBJ databases">
        <title>First whole genome sequencing of Entamoeba histolytica HM1:IMSS-clone-6.</title>
        <authorList>
            <person name="Mukherjee Avik.K."/>
            <person name="Izumyama S."/>
            <person name="Nakada-Tsukui K."/>
            <person name="Nozaki T."/>
        </authorList>
    </citation>
    <scope>NUCLEOTIDE SEQUENCE [LARGE SCALE GENOMIC DNA]</scope>
    <source>
        <strain evidence="8 9">HM1:IMSS clone 6</strain>
    </source>
</reference>
<dbReference type="PANTHER" id="PTHR10165">
    <property type="entry name" value="LIPID PHOSPHATE PHOSPHATASE"/>
    <property type="match status" value="1"/>
</dbReference>
<keyword evidence="5 6" id="KW-0472">Membrane</keyword>
<accession>A0A5K1U4V3</accession>
<dbReference type="VEuPathDB" id="AmoebaDB:EHI5A_030640"/>
<evidence type="ECO:0000256" key="4">
    <source>
        <dbReference type="ARBA" id="ARBA00022989"/>
    </source>
</evidence>
<feature type="transmembrane region" description="Helical" evidence="6">
    <location>
        <begin position="140"/>
        <end position="156"/>
    </location>
</feature>
<feature type="transmembrane region" description="Helical" evidence="6">
    <location>
        <begin position="56"/>
        <end position="78"/>
    </location>
</feature>
<gene>
    <name evidence="8" type="ORF">CL6EHI_124450</name>
</gene>
<evidence type="ECO:0000256" key="1">
    <source>
        <dbReference type="ARBA" id="ARBA00004141"/>
    </source>
</evidence>
<dbReference type="PANTHER" id="PTHR10165:SF35">
    <property type="entry name" value="RE23632P"/>
    <property type="match status" value="1"/>
</dbReference>
<feature type="transmembrane region" description="Helical" evidence="6">
    <location>
        <begin position="15"/>
        <end position="36"/>
    </location>
</feature>